<evidence type="ECO:0000313" key="3">
    <source>
        <dbReference type="EMBL" id="AGO82947.2"/>
    </source>
</evidence>
<keyword evidence="2" id="KW-0472">Membrane</keyword>
<feature type="region of interest" description="Disordered" evidence="1">
    <location>
        <begin position="63"/>
        <end position="82"/>
    </location>
</feature>
<accession>S4VRN8</accession>
<keyword evidence="2" id="KW-0812">Transmembrane</keyword>
<evidence type="ECO:0000256" key="2">
    <source>
        <dbReference type="SAM" id="Phobius"/>
    </source>
</evidence>
<gene>
    <name evidence="3" type="ORF">pdul_cds_763</name>
</gene>
<organism evidence="3 4">
    <name type="scientific">Pandoravirus dulcis</name>
    <dbReference type="NCBI Taxonomy" id="1349409"/>
    <lineage>
        <taxon>Viruses</taxon>
        <taxon>Pandoravirus</taxon>
    </lineage>
</organism>
<protein>
    <submittedName>
        <fullName evidence="3">Uncharacterized protein</fullName>
    </submittedName>
</protein>
<dbReference type="EMBL" id="KC977570">
    <property type="protein sequence ID" value="AGO82947.2"/>
    <property type="molecule type" value="Genomic_DNA"/>
</dbReference>
<sequence length="102" mass="11252">MPSVPADFAVICVIVAALLATVIRFFISHAGERTTKHGRQKFKQVSVAATSADPQVARITKSINDHGGLYGPPDAEGWDPLPFRKEDERYARSVSERTKPHH</sequence>
<reference evidence="3 4" key="1">
    <citation type="journal article" date="2013" name="Science">
        <title>Pandoraviruses: amoeba viruses with genomes up to 2.5 Mb reaching that of parasitic eukaryotes.</title>
        <authorList>
            <person name="Philippe N."/>
            <person name="Legendre M."/>
            <person name="Doutre G."/>
            <person name="Coute Y."/>
            <person name="Poirot O."/>
            <person name="Lescot M."/>
            <person name="Arslan D."/>
            <person name="Seltzer V."/>
            <person name="Bertaux L."/>
            <person name="Bruley C."/>
            <person name="Garin J."/>
            <person name="Claverie J.M."/>
            <person name="Abergel C."/>
        </authorList>
    </citation>
    <scope>NUCLEOTIDE SEQUENCE [LARGE SCALE GENOMIC DNA]</scope>
    <source>
        <strain evidence="3">Melbourne</strain>
    </source>
</reference>
<name>S4VRN8_9VIRU</name>
<evidence type="ECO:0000256" key="1">
    <source>
        <dbReference type="SAM" id="MobiDB-lite"/>
    </source>
</evidence>
<dbReference type="GeneID" id="16512786"/>
<dbReference type="KEGG" id="vg:16512786"/>
<evidence type="ECO:0000313" key="4">
    <source>
        <dbReference type="Proteomes" id="UP000201566"/>
    </source>
</evidence>
<proteinExistence type="predicted"/>
<dbReference type="RefSeq" id="YP_008319616.2">
    <property type="nucleotide sequence ID" value="NC_021858.1"/>
</dbReference>
<dbReference type="Proteomes" id="UP000201566">
    <property type="component" value="Segment"/>
</dbReference>
<keyword evidence="2" id="KW-1133">Transmembrane helix</keyword>